<proteinExistence type="predicted"/>
<reference evidence="2 3" key="1">
    <citation type="submission" date="2021-03" db="EMBL/GenBank/DDBJ databases">
        <title>Sequencing the genomes of 1000 actinobacteria strains.</title>
        <authorList>
            <person name="Klenk H.-P."/>
        </authorList>
    </citation>
    <scope>NUCLEOTIDE SEQUENCE [LARGE SCALE GENOMIC DNA]</scope>
    <source>
        <strain evidence="2 3">DSM 14566</strain>
    </source>
</reference>
<organism evidence="2 3">
    <name type="scientific">Brachybacterium sacelli</name>
    <dbReference type="NCBI Taxonomy" id="173364"/>
    <lineage>
        <taxon>Bacteria</taxon>
        <taxon>Bacillati</taxon>
        <taxon>Actinomycetota</taxon>
        <taxon>Actinomycetes</taxon>
        <taxon>Micrococcales</taxon>
        <taxon>Dermabacteraceae</taxon>
        <taxon>Brachybacterium</taxon>
    </lineage>
</organism>
<comment type="caution">
    <text evidence="2">The sequence shown here is derived from an EMBL/GenBank/DDBJ whole genome shotgun (WGS) entry which is preliminary data.</text>
</comment>
<evidence type="ECO:0000313" key="3">
    <source>
        <dbReference type="Proteomes" id="UP001519290"/>
    </source>
</evidence>
<evidence type="ECO:0000313" key="2">
    <source>
        <dbReference type="EMBL" id="MBP2384175.1"/>
    </source>
</evidence>
<dbReference type="SUPFAM" id="SSF50800">
    <property type="entry name" value="PK beta-barrel domain-like"/>
    <property type="match status" value="1"/>
</dbReference>
<dbReference type="InterPro" id="IPR005302">
    <property type="entry name" value="MoCF_Sase_C"/>
</dbReference>
<dbReference type="EMBL" id="JAGIOD010000002">
    <property type="protein sequence ID" value="MBP2384175.1"/>
    <property type="molecule type" value="Genomic_DNA"/>
</dbReference>
<dbReference type="RefSeq" id="WP_342592248.1">
    <property type="nucleotide sequence ID" value="NZ_BAAAJW010000001.1"/>
</dbReference>
<dbReference type="PANTHER" id="PTHR30212">
    <property type="entry name" value="PROTEIN YIIM"/>
    <property type="match status" value="1"/>
</dbReference>
<dbReference type="Gene3D" id="2.40.33.20">
    <property type="entry name" value="PK beta-barrel domain-like"/>
    <property type="match status" value="1"/>
</dbReference>
<protein>
    <submittedName>
        <fullName evidence="2">MOSC domain-containing protein YiiM</fullName>
    </submittedName>
</protein>
<sequence length="264" mass="27897">MTAPVAAPGPLAESAPRPLGDLAVRIADGPGRVAAVCSVAQLFPVPDRGLMSGIDKRPVDGPLRLLTHGVLGDVQGDREHHGGIFKAVYAFSGEVREAFAAALEQELPEGFFGENLVTAGQDTDETVIGERWRLGTAELEATCPRNPCGTFAAWMGDRRWGRSFTGAGRCGAYFRVLVEGEVSAGDEIEVLERPAHGVTIGDAFRGLDAAQARALLDWAETGGTVLYDSLVGSARTVLRRAGEEAEFPERLRSTGRGLGLGMGL</sequence>
<accession>A0ABS4X6X6</accession>
<dbReference type="InterPro" id="IPR011037">
    <property type="entry name" value="Pyrv_Knase-like_insert_dom_sf"/>
</dbReference>
<evidence type="ECO:0000259" key="1">
    <source>
        <dbReference type="PROSITE" id="PS51340"/>
    </source>
</evidence>
<dbReference type="PANTHER" id="PTHR30212:SF2">
    <property type="entry name" value="PROTEIN YIIM"/>
    <property type="match status" value="1"/>
</dbReference>
<dbReference type="PROSITE" id="PS51340">
    <property type="entry name" value="MOSC"/>
    <property type="match status" value="1"/>
</dbReference>
<gene>
    <name evidence="2" type="ORF">JOF43_004164</name>
</gene>
<dbReference type="Proteomes" id="UP001519290">
    <property type="component" value="Unassembled WGS sequence"/>
</dbReference>
<keyword evidence="3" id="KW-1185">Reference proteome</keyword>
<dbReference type="Pfam" id="PF03473">
    <property type="entry name" value="MOSC"/>
    <property type="match status" value="1"/>
</dbReference>
<feature type="domain" description="MOSC" evidence="1">
    <location>
        <begin position="57"/>
        <end position="191"/>
    </location>
</feature>
<dbReference type="InterPro" id="IPR052353">
    <property type="entry name" value="Benzoxazolinone_Detox_Enz"/>
</dbReference>
<name>A0ABS4X6X6_9MICO</name>